<feature type="compositionally biased region" description="Basic and acidic residues" evidence="1">
    <location>
        <begin position="167"/>
        <end position="178"/>
    </location>
</feature>
<evidence type="ECO:0000313" key="2">
    <source>
        <dbReference type="EMBL" id="KAF2130725.1"/>
    </source>
</evidence>
<dbReference type="AlphaFoldDB" id="A0A6A6AI03"/>
<feature type="compositionally biased region" description="Low complexity" evidence="1">
    <location>
        <begin position="69"/>
        <end position="89"/>
    </location>
</feature>
<feature type="compositionally biased region" description="Basic and acidic residues" evidence="1">
    <location>
        <begin position="116"/>
        <end position="125"/>
    </location>
</feature>
<dbReference type="RefSeq" id="XP_033525112.1">
    <property type="nucleotide sequence ID" value="XM_033666578.1"/>
</dbReference>
<protein>
    <submittedName>
        <fullName evidence="2">Uncharacterized protein</fullName>
    </submittedName>
</protein>
<dbReference type="Proteomes" id="UP000799771">
    <property type="component" value="Unassembled WGS sequence"/>
</dbReference>
<evidence type="ECO:0000313" key="3">
    <source>
        <dbReference type="Proteomes" id="UP000799771"/>
    </source>
</evidence>
<feature type="region of interest" description="Disordered" evidence="1">
    <location>
        <begin position="167"/>
        <end position="255"/>
    </location>
</feature>
<name>A0A6A6AI03_9PLEO</name>
<feature type="region of interest" description="Disordered" evidence="1">
    <location>
        <begin position="1"/>
        <end position="49"/>
    </location>
</feature>
<dbReference type="EMBL" id="ML977503">
    <property type="protein sequence ID" value="KAF2130725.1"/>
    <property type="molecule type" value="Genomic_DNA"/>
</dbReference>
<dbReference type="GeneID" id="54407010"/>
<proteinExistence type="predicted"/>
<organism evidence="2 3">
    <name type="scientific">Dothidotthia symphoricarpi CBS 119687</name>
    <dbReference type="NCBI Taxonomy" id="1392245"/>
    <lineage>
        <taxon>Eukaryota</taxon>
        <taxon>Fungi</taxon>
        <taxon>Dikarya</taxon>
        <taxon>Ascomycota</taxon>
        <taxon>Pezizomycotina</taxon>
        <taxon>Dothideomycetes</taxon>
        <taxon>Pleosporomycetidae</taxon>
        <taxon>Pleosporales</taxon>
        <taxon>Dothidotthiaceae</taxon>
        <taxon>Dothidotthia</taxon>
    </lineage>
</organism>
<feature type="compositionally biased region" description="Polar residues" evidence="1">
    <location>
        <begin position="208"/>
        <end position="229"/>
    </location>
</feature>
<evidence type="ECO:0000256" key="1">
    <source>
        <dbReference type="SAM" id="MobiDB-lite"/>
    </source>
</evidence>
<gene>
    <name evidence="2" type="ORF">P153DRAFT_355578</name>
</gene>
<accession>A0A6A6AI03</accession>
<dbReference type="OrthoDB" id="3769170at2759"/>
<keyword evidence="3" id="KW-1185">Reference proteome</keyword>
<reference evidence="2" key="1">
    <citation type="journal article" date="2020" name="Stud. Mycol.">
        <title>101 Dothideomycetes genomes: a test case for predicting lifestyles and emergence of pathogens.</title>
        <authorList>
            <person name="Haridas S."/>
            <person name="Albert R."/>
            <person name="Binder M."/>
            <person name="Bloem J."/>
            <person name="Labutti K."/>
            <person name="Salamov A."/>
            <person name="Andreopoulos B."/>
            <person name="Baker S."/>
            <person name="Barry K."/>
            <person name="Bills G."/>
            <person name="Bluhm B."/>
            <person name="Cannon C."/>
            <person name="Castanera R."/>
            <person name="Culley D."/>
            <person name="Daum C."/>
            <person name="Ezra D."/>
            <person name="Gonzalez J."/>
            <person name="Henrissat B."/>
            <person name="Kuo A."/>
            <person name="Liang C."/>
            <person name="Lipzen A."/>
            <person name="Lutzoni F."/>
            <person name="Magnuson J."/>
            <person name="Mondo S."/>
            <person name="Nolan M."/>
            <person name="Ohm R."/>
            <person name="Pangilinan J."/>
            <person name="Park H.-J."/>
            <person name="Ramirez L."/>
            <person name="Alfaro M."/>
            <person name="Sun H."/>
            <person name="Tritt A."/>
            <person name="Yoshinaga Y."/>
            <person name="Zwiers L.-H."/>
            <person name="Turgeon B."/>
            <person name="Goodwin S."/>
            <person name="Spatafora J."/>
            <person name="Crous P."/>
            <person name="Grigoriev I."/>
        </authorList>
    </citation>
    <scope>NUCLEOTIDE SEQUENCE</scope>
    <source>
        <strain evidence="2">CBS 119687</strain>
    </source>
</reference>
<sequence length="342" mass="37828">MEPTNNSSPSSPPPHLSLRRSNAVRRDPRTSYLLDESDPPAAGSTTPLQKAFSFEALSADARGAAPMLSDSGQQSQQSSNQSQTSSQSSTMNSPRAPVRVPKPRYYANALSEEDKEALTRGEKNHNLKDWTAKDMVHFHESRKELVPKGMDKLEKVETLAKIEREKQDSQRILDEARKKGSRSTDITRYSDASPPPDLQFQEIPPSPSTSLEDLPQLSSTHTRALNNAGSFLHPTRPRPSQPRPPSARISRTPHRVRSPLSIAVPRACANPNITFDDFLVLHISGKGEAYRGAVNAMREHGWDERNARSVEMTEVCVKEGKSGSLLKDMTSVGSLRKVFAWA</sequence>
<feature type="region of interest" description="Disordered" evidence="1">
    <location>
        <begin position="62"/>
        <end position="125"/>
    </location>
</feature>